<proteinExistence type="predicted"/>
<dbReference type="SMART" id="SM00320">
    <property type="entry name" value="WD40"/>
    <property type="match status" value="9"/>
</dbReference>
<evidence type="ECO:0000256" key="1">
    <source>
        <dbReference type="ARBA" id="ARBA00022574"/>
    </source>
</evidence>
<dbReference type="PANTHER" id="PTHR19879">
    <property type="entry name" value="TRANSCRIPTION INITIATION FACTOR TFIID"/>
    <property type="match status" value="1"/>
</dbReference>
<protein>
    <submittedName>
        <fullName evidence="4">Uncharacterized protein</fullName>
    </submittedName>
</protein>
<feature type="repeat" description="WD" evidence="3">
    <location>
        <begin position="142"/>
        <end position="174"/>
    </location>
</feature>
<keyword evidence="2" id="KW-0677">Repeat</keyword>
<feature type="repeat" description="WD" evidence="3">
    <location>
        <begin position="379"/>
        <end position="420"/>
    </location>
</feature>
<dbReference type="OrthoDB" id="407922at2759"/>
<evidence type="ECO:0000256" key="3">
    <source>
        <dbReference type="PROSITE-ProRule" id="PRU00221"/>
    </source>
</evidence>
<dbReference type="Gene3D" id="2.130.10.10">
    <property type="entry name" value="YVTN repeat-like/Quinoprotein amine dehydrogenase"/>
    <property type="match status" value="3"/>
</dbReference>
<gene>
    <name evidence="4" type="ORF">SteCoe_29905</name>
</gene>
<dbReference type="CDD" id="cd00200">
    <property type="entry name" value="WD40"/>
    <property type="match status" value="1"/>
</dbReference>
<organism evidence="4 5">
    <name type="scientific">Stentor coeruleus</name>
    <dbReference type="NCBI Taxonomy" id="5963"/>
    <lineage>
        <taxon>Eukaryota</taxon>
        <taxon>Sar</taxon>
        <taxon>Alveolata</taxon>
        <taxon>Ciliophora</taxon>
        <taxon>Postciliodesmatophora</taxon>
        <taxon>Heterotrichea</taxon>
        <taxon>Heterotrichida</taxon>
        <taxon>Stentoridae</taxon>
        <taxon>Stentor</taxon>
    </lineage>
</organism>
<feature type="repeat" description="WD" evidence="3">
    <location>
        <begin position="505"/>
        <end position="546"/>
    </location>
</feature>
<dbReference type="PRINTS" id="PR00320">
    <property type="entry name" value="GPROTEINBRPT"/>
</dbReference>
<dbReference type="EMBL" id="MPUH01000956">
    <property type="protein sequence ID" value="OMJ71784.1"/>
    <property type="molecule type" value="Genomic_DNA"/>
</dbReference>
<feature type="repeat" description="WD" evidence="3">
    <location>
        <begin position="421"/>
        <end position="462"/>
    </location>
</feature>
<dbReference type="InterPro" id="IPR015943">
    <property type="entry name" value="WD40/YVTN_repeat-like_dom_sf"/>
</dbReference>
<dbReference type="PROSITE" id="PS50294">
    <property type="entry name" value="WD_REPEATS_REGION"/>
    <property type="match status" value="7"/>
</dbReference>
<dbReference type="PROSITE" id="PS50082">
    <property type="entry name" value="WD_REPEATS_2"/>
    <property type="match status" value="7"/>
</dbReference>
<keyword evidence="1 3" id="KW-0853">WD repeat</keyword>
<dbReference type="PROSITE" id="PS00678">
    <property type="entry name" value="WD_REPEATS_1"/>
    <property type="match status" value="5"/>
</dbReference>
<dbReference type="SUPFAM" id="SSF50998">
    <property type="entry name" value="Quinoprotein alcohol dehydrogenase-like"/>
    <property type="match status" value="1"/>
</dbReference>
<dbReference type="Pfam" id="PF00400">
    <property type="entry name" value="WD40"/>
    <property type="match status" value="7"/>
</dbReference>
<accession>A0A1R2B4S2</accession>
<evidence type="ECO:0000313" key="4">
    <source>
        <dbReference type="EMBL" id="OMJ71784.1"/>
    </source>
</evidence>
<reference evidence="4 5" key="1">
    <citation type="submission" date="2016-11" db="EMBL/GenBank/DDBJ databases">
        <title>The macronuclear genome of Stentor coeruleus: a giant cell with tiny introns.</title>
        <authorList>
            <person name="Slabodnick M."/>
            <person name="Ruby J.G."/>
            <person name="Reiff S.B."/>
            <person name="Swart E.C."/>
            <person name="Gosai S."/>
            <person name="Prabakaran S."/>
            <person name="Witkowska E."/>
            <person name="Larue G.E."/>
            <person name="Fisher S."/>
            <person name="Freeman R.M."/>
            <person name="Gunawardena J."/>
            <person name="Chu W."/>
            <person name="Stover N.A."/>
            <person name="Gregory B.D."/>
            <person name="Nowacki M."/>
            <person name="Derisi J."/>
            <person name="Roy S.W."/>
            <person name="Marshall W.F."/>
            <person name="Sood P."/>
        </authorList>
    </citation>
    <scope>NUCLEOTIDE SEQUENCE [LARGE SCALE GENOMIC DNA]</scope>
    <source>
        <strain evidence="4">WM001</strain>
    </source>
</reference>
<evidence type="ECO:0000313" key="5">
    <source>
        <dbReference type="Proteomes" id="UP000187209"/>
    </source>
</evidence>
<name>A0A1R2B4S2_9CILI</name>
<dbReference type="Proteomes" id="UP000187209">
    <property type="component" value="Unassembled WGS sequence"/>
</dbReference>
<feature type="repeat" description="WD" evidence="3">
    <location>
        <begin position="463"/>
        <end position="504"/>
    </location>
</feature>
<keyword evidence="5" id="KW-1185">Reference proteome</keyword>
<dbReference type="InterPro" id="IPR001680">
    <property type="entry name" value="WD40_rpt"/>
</dbReference>
<evidence type="ECO:0000256" key="2">
    <source>
        <dbReference type="ARBA" id="ARBA00022737"/>
    </source>
</evidence>
<sequence>MLNCSQCSSFSSCKSTQDHPPLCRSCSAQNIRSQVLSGTKYNISILIDPSSSKNNLLLGKSQSRPLSLYKAIPAIKILEGSFPISTDPFPILYSQFNLITEGHSKTINDSAISNDNCFIVTGSTDTTVRVWNLQELKQEAVLTGHMESVKTVAISKNGKIIASGSDDRNVIIWDWVDRVKLAVFSEHGGSVWYVLFTYDEHFLVSASVDKCVRVWNLRNKRLEFIVKHNKWLHGIAVTEDNKFVVSWFGIGQVKIWDIKEKTQLFETTTQNSGLDGLIKKNQSLKELKHVFDFMVFGEKPNGCYWLGTSRNNYKISPPCNNFMNMIEDLKVLKSTSFSLHKPNFDHITLSRDGNLGVFACQDNTILVWNFPEGIQEAEFSYHTGKISCIASSLNKKFFVTGSTDTTVRVWDLFTAQQIVVFKGHKDTIRCIEIDKKHEKIISGAEDTTIRVWNIKEKRQEVILKGHRKTVTCLKVTENCNFVVSGSEDWTVRIWNIITKTQESILMGHEYFVHKLILTNDNMFAVTVGGDFTVRMWDLERKSQVSVVKHLISRIGTFNVTGNYKYYVIESSKTSVIVYKCLSKGARERYHKQGWSDTLFRNEFYKHCLIW</sequence>
<feature type="repeat" description="WD" evidence="3">
    <location>
        <begin position="100"/>
        <end position="141"/>
    </location>
</feature>
<comment type="caution">
    <text evidence="4">The sequence shown here is derived from an EMBL/GenBank/DDBJ whole genome shotgun (WGS) entry which is preliminary data.</text>
</comment>
<dbReference type="InterPro" id="IPR020472">
    <property type="entry name" value="WD40_PAC1"/>
</dbReference>
<dbReference type="InterPro" id="IPR011047">
    <property type="entry name" value="Quinoprotein_ADH-like_sf"/>
</dbReference>
<dbReference type="PANTHER" id="PTHR19879:SF9">
    <property type="entry name" value="TRANSCRIPTION INITIATION FACTOR TFIID SUBUNIT 5"/>
    <property type="match status" value="1"/>
</dbReference>
<dbReference type="InterPro" id="IPR019775">
    <property type="entry name" value="WD40_repeat_CS"/>
</dbReference>
<feature type="repeat" description="WD" evidence="3">
    <location>
        <begin position="184"/>
        <end position="225"/>
    </location>
</feature>
<dbReference type="AlphaFoldDB" id="A0A1R2B4S2"/>